<dbReference type="Gene3D" id="3.40.50.1010">
    <property type="entry name" value="5'-nuclease"/>
    <property type="match status" value="1"/>
</dbReference>
<evidence type="ECO:0000256" key="1">
    <source>
        <dbReference type="ARBA" id="ARBA00022722"/>
    </source>
</evidence>
<keyword evidence="2" id="KW-0479">Metal-binding</keyword>
<proteinExistence type="predicted"/>
<dbReference type="SUPFAM" id="SSF88723">
    <property type="entry name" value="PIN domain-like"/>
    <property type="match status" value="1"/>
</dbReference>
<reference evidence="7" key="1">
    <citation type="journal article" date="2019" name="Int. J. Syst. Evol. Microbiol.">
        <title>The Global Catalogue of Microorganisms (GCM) 10K type strain sequencing project: providing services to taxonomists for standard genome sequencing and annotation.</title>
        <authorList>
            <consortium name="The Broad Institute Genomics Platform"/>
            <consortium name="The Broad Institute Genome Sequencing Center for Infectious Disease"/>
            <person name="Wu L."/>
            <person name="Ma J."/>
        </authorList>
    </citation>
    <scope>NUCLEOTIDE SEQUENCE [LARGE SCALE GENOMIC DNA]</scope>
    <source>
        <strain evidence="7">JCM 10303</strain>
    </source>
</reference>
<keyword evidence="4" id="KW-0460">Magnesium</keyword>
<dbReference type="PANTHER" id="PTHR35901:SF1">
    <property type="entry name" value="EXONUCLEASE VAPC9"/>
    <property type="match status" value="1"/>
</dbReference>
<sequence>MVDASAVLDLLLQLRRAHRIGELISSPFAQSHVPDTIDREVINVLRKRERSGSLTSAEAETVFGEFLLLPFEVHDARPFAPRVWGLRSVCSVGDAYYVSLAESLDATLITSDEKLARGVAQLDLDVIVP</sequence>
<name>A0ABP3M790_SACER</name>
<keyword evidence="1" id="KW-0540">Nuclease</keyword>
<keyword evidence="3" id="KW-0378">Hydrolase</keyword>
<accession>A0ABP3M790</accession>
<evidence type="ECO:0000256" key="4">
    <source>
        <dbReference type="ARBA" id="ARBA00022842"/>
    </source>
</evidence>
<dbReference type="InterPro" id="IPR029060">
    <property type="entry name" value="PIN-like_dom_sf"/>
</dbReference>
<dbReference type="CDD" id="cd09873">
    <property type="entry name" value="PIN_Pae0151-like"/>
    <property type="match status" value="1"/>
</dbReference>
<evidence type="ECO:0000256" key="3">
    <source>
        <dbReference type="ARBA" id="ARBA00022801"/>
    </source>
</evidence>
<dbReference type="RefSeq" id="WP_009943170.1">
    <property type="nucleotide sequence ID" value="NZ_CP069353.1"/>
</dbReference>
<organism evidence="6 7">
    <name type="scientific">Saccharopolyspora erythraea</name>
    <name type="common">Streptomyces erythraeus</name>
    <dbReference type="NCBI Taxonomy" id="1836"/>
    <lineage>
        <taxon>Bacteria</taxon>
        <taxon>Bacillati</taxon>
        <taxon>Actinomycetota</taxon>
        <taxon>Actinomycetes</taxon>
        <taxon>Pseudonocardiales</taxon>
        <taxon>Pseudonocardiaceae</taxon>
        <taxon>Saccharopolyspora</taxon>
    </lineage>
</organism>
<evidence type="ECO:0000259" key="5">
    <source>
        <dbReference type="Pfam" id="PF01850"/>
    </source>
</evidence>
<dbReference type="PANTHER" id="PTHR35901">
    <property type="entry name" value="RIBONUCLEASE VAPC3"/>
    <property type="match status" value="1"/>
</dbReference>
<dbReference type="InterPro" id="IPR044153">
    <property type="entry name" value="PIN_Pae0151-like"/>
</dbReference>
<dbReference type="InterPro" id="IPR002716">
    <property type="entry name" value="PIN_dom"/>
</dbReference>
<comment type="caution">
    <text evidence="6">The sequence shown here is derived from an EMBL/GenBank/DDBJ whole genome shotgun (WGS) entry which is preliminary data.</text>
</comment>
<evidence type="ECO:0000256" key="2">
    <source>
        <dbReference type="ARBA" id="ARBA00022723"/>
    </source>
</evidence>
<evidence type="ECO:0000313" key="7">
    <source>
        <dbReference type="Proteomes" id="UP001500729"/>
    </source>
</evidence>
<evidence type="ECO:0000313" key="6">
    <source>
        <dbReference type="EMBL" id="GAA0512679.1"/>
    </source>
</evidence>
<keyword evidence="7" id="KW-1185">Reference proteome</keyword>
<gene>
    <name evidence="6" type="ORF">GCM10009533_09430</name>
</gene>
<dbReference type="EMBL" id="BAAAGS010000004">
    <property type="protein sequence ID" value="GAA0512679.1"/>
    <property type="molecule type" value="Genomic_DNA"/>
</dbReference>
<dbReference type="Proteomes" id="UP001500729">
    <property type="component" value="Unassembled WGS sequence"/>
</dbReference>
<dbReference type="InterPro" id="IPR051619">
    <property type="entry name" value="TypeII_TA_RNase_PINc/VapC"/>
</dbReference>
<dbReference type="Pfam" id="PF01850">
    <property type="entry name" value="PIN"/>
    <property type="match status" value="1"/>
</dbReference>
<feature type="domain" description="PIN" evidence="5">
    <location>
        <begin position="1"/>
        <end position="117"/>
    </location>
</feature>
<protein>
    <recommendedName>
        <fullName evidence="5">PIN domain-containing protein</fullName>
    </recommendedName>
</protein>